<name>A0A915K3N2_ROMCU</name>
<organism evidence="1 2">
    <name type="scientific">Romanomermis culicivorax</name>
    <name type="common">Nematode worm</name>
    <dbReference type="NCBI Taxonomy" id="13658"/>
    <lineage>
        <taxon>Eukaryota</taxon>
        <taxon>Metazoa</taxon>
        <taxon>Ecdysozoa</taxon>
        <taxon>Nematoda</taxon>
        <taxon>Enoplea</taxon>
        <taxon>Dorylaimia</taxon>
        <taxon>Mermithida</taxon>
        <taxon>Mermithoidea</taxon>
        <taxon>Mermithidae</taxon>
        <taxon>Romanomermis</taxon>
    </lineage>
</organism>
<keyword evidence="1" id="KW-1185">Reference proteome</keyword>
<dbReference type="AlphaFoldDB" id="A0A915K3N2"/>
<reference evidence="2" key="1">
    <citation type="submission" date="2022-11" db="UniProtKB">
        <authorList>
            <consortium name="WormBaseParasite"/>
        </authorList>
    </citation>
    <scope>IDENTIFICATION</scope>
</reference>
<evidence type="ECO:0000313" key="1">
    <source>
        <dbReference type="Proteomes" id="UP000887565"/>
    </source>
</evidence>
<proteinExistence type="predicted"/>
<dbReference type="WBParaSite" id="nRc.2.0.1.t32438-RA">
    <property type="protein sequence ID" value="nRc.2.0.1.t32438-RA"/>
    <property type="gene ID" value="nRc.2.0.1.g32438"/>
</dbReference>
<dbReference type="Proteomes" id="UP000887565">
    <property type="component" value="Unplaced"/>
</dbReference>
<evidence type="ECO:0000313" key="2">
    <source>
        <dbReference type="WBParaSite" id="nRc.2.0.1.t32438-RA"/>
    </source>
</evidence>
<accession>A0A915K3N2</accession>
<protein>
    <submittedName>
        <fullName evidence="2">Uncharacterized protein</fullName>
    </submittedName>
</protein>
<sequence>MNNAEEKKPFMEMMKLTISFSIISYDVHGQDTIIYVLRMIEKNEKINIERTFSSCESNYEDKL</sequence>